<dbReference type="AlphaFoldDB" id="A0ABD5CSB0"/>
<evidence type="ECO:0000313" key="3">
    <source>
        <dbReference type="Proteomes" id="UP001245184"/>
    </source>
</evidence>
<evidence type="ECO:0000313" key="2">
    <source>
        <dbReference type="EMBL" id="MDR6208120.1"/>
    </source>
</evidence>
<gene>
    <name evidence="2" type="ORF">QF025_006921</name>
</gene>
<name>A0ABD5CSB0_9BURK</name>
<comment type="caution">
    <text evidence="2">The sequence shown here is derived from an EMBL/GenBank/DDBJ whole genome shotgun (WGS) entry which is preliminary data.</text>
</comment>
<dbReference type="Pfam" id="PF17761">
    <property type="entry name" value="DUF1016_N"/>
    <property type="match status" value="1"/>
</dbReference>
<feature type="domain" description="YhcG N-terminal" evidence="1">
    <location>
        <begin position="1"/>
        <end position="65"/>
    </location>
</feature>
<dbReference type="PANTHER" id="PTHR30547">
    <property type="entry name" value="UNCHARACTERIZED PROTEIN YHCG-RELATED"/>
    <property type="match status" value="1"/>
</dbReference>
<proteinExistence type="predicted"/>
<protein>
    <submittedName>
        <fullName evidence="2">Nuclease of restriction endonuclease-like (RecB) superfamily</fullName>
    </submittedName>
</protein>
<dbReference type="InterPro" id="IPR053148">
    <property type="entry name" value="PD-DEXK-like_domain"/>
</dbReference>
<reference evidence="2 3" key="1">
    <citation type="submission" date="2023-08" db="EMBL/GenBank/DDBJ databases">
        <title>Genome sequencing of plant associated microbes to promote plant fitness in Sorghum bicolor and Oryza sativa.</title>
        <authorList>
            <person name="Coleman-Derr D."/>
        </authorList>
    </citation>
    <scope>NUCLEOTIDE SEQUENCE [LARGE SCALE GENOMIC DNA]</scope>
    <source>
        <strain evidence="2 3">SLBN-33</strain>
    </source>
</reference>
<dbReference type="PANTHER" id="PTHR30547:SF0">
    <property type="entry name" value="BLR8175 PROTEIN"/>
    <property type="match status" value="1"/>
</dbReference>
<accession>A0ABD5CSB0</accession>
<organism evidence="2 3">
    <name type="scientific">Paraburkholderia graminis</name>
    <dbReference type="NCBI Taxonomy" id="60548"/>
    <lineage>
        <taxon>Bacteria</taxon>
        <taxon>Pseudomonadati</taxon>
        <taxon>Pseudomonadota</taxon>
        <taxon>Betaproteobacteria</taxon>
        <taxon>Burkholderiales</taxon>
        <taxon>Burkholderiaceae</taxon>
        <taxon>Paraburkholderia</taxon>
    </lineage>
</organism>
<dbReference type="InterPro" id="IPR041527">
    <property type="entry name" value="YhcG_N"/>
</dbReference>
<sequence>MRALAQAFPQPEFVQQPVAQLPWSHVVTLLDKLDDSAQRLWYAGKSLERGWSRSVLTMQIETAAHFRPGKAS</sequence>
<dbReference type="Proteomes" id="UP001245184">
    <property type="component" value="Unassembled WGS sequence"/>
</dbReference>
<dbReference type="EMBL" id="JAVIZN010000003">
    <property type="protein sequence ID" value="MDR6208120.1"/>
    <property type="molecule type" value="Genomic_DNA"/>
</dbReference>
<evidence type="ECO:0000259" key="1">
    <source>
        <dbReference type="Pfam" id="PF17761"/>
    </source>
</evidence>
<dbReference type="RefSeq" id="WP_310035577.1">
    <property type="nucleotide sequence ID" value="NZ_JAVIZN010000003.1"/>
</dbReference>